<dbReference type="GO" id="GO:0003677">
    <property type="term" value="F:DNA binding"/>
    <property type="evidence" value="ECO:0007669"/>
    <property type="project" value="InterPro"/>
</dbReference>
<dbReference type="Gene3D" id="1.10.443.10">
    <property type="entry name" value="Intergrase catalytic core"/>
    <property type="match status" value="1"/>
</dbReference>
<dbReference type="RefSeq" id="WP_306294848.1">
    <property type="nucleotide sequence ID" value="NZ_BJUG01000004.1"/>
</dbReference>
<feature type="domain" description="Tyr recombinase" evidence="2">
    <location>
        <begin position="1"/>
        <end position="98"/>
    </location>
</feature>
<evidence type="ECO:0000313" key="3">
    <source>
        <dbReference type="EMBL" id="GEK36623.1"/>
    </source>
</evidence>
<dbReference type="GeneID" id="77487148"/>
<dbReference type="PROSITE" id="PS51898">
    <property type="entry name" value="TYR_RECOMBINASE"/>
    <property type="match status" value="1"/>
</dbReference>
<dbReference type="GO" id="GO:0006310">
    <property type="term" value="P:DNA recombination"/>
    <property type="evidence" value="ECO:0007669"/>
    <property type="project" value="UniProtKB-KW"/>
</dbReference>
<evidence type="ECO:0000259" key="2">
    <source>
        <dbReference type="PROSITE" id="PS51898"/>
    </source>
</evidence>
<dbReference type="GO" id="GO:0015074">
    <property type="term" value="P:DNA integration"/>
    <property type="evidence" value="ECO:0007669"/>
    <property type="project" value="InterPro"/>
</dbReference>
<dbReference type="Pfam" id="PF00589">
    <property type="entry name" value="Phage_integrase"/>
    <property type="match status" value="1"/>
</dbReference>
<accession>A0A510WBP5</accession>
<dbReference type="AlphaFoldDB" id="A0A510WBP5"/>
<comment type="caution">
    <text evidence="3">The sequence shown here is derived from an EMBL/GenBank/DDBJ whole genome shotgun (WGS) entry which is preliminary data.</text>
</comment>
<organism evidence="3 4">
    <name type="scientific">Enterococcus thailandicus</name>
    <dbReference type="NCBI Taxonomy" id="417368"/>
    <lineage>
        <taxon>Bacteria</taxon>
        <taxon>Bacillati</taxon>
        <taxon>Bacillota</taxon>
        <taxon>Bacilli</taxon>
        <taxon>Lactobacillales</taxon>
        <taxon>Enterococcaceae</taxon>
        <taxon>Enterococcus</taxon>
    </lineage>
</organism>
<reference evidence="3 4" key="1">
    <citation type="submission" date="2019-07" db="EMBL/GenBank/DDBJ databases">
        <title>Whole genome shotgun sequence of Enterococcus thailandicus NBRC 101867.</title>
        <authorList>
            <person name="Hosoyama A."/>
            <person name="Uohara A."/>
            <person name="Ohji S."/>
            <person name="Ichikawa N."/>
        </authorList>
    </citation>
    <scope>NUCLEOTIDE SEQUENCE [LARGE SCALE GENOMIC DNA]</scope>
    <source>
        <strain evidence="3 4">NBRC 101867</strain>
    </source>
</reference>
<dbReference type="InterPro" id="IPR002104">
    <property type="entry name" value="Integrase_catalytic"/>
</dbReference>
<dbReference type="InterPro" id="IPR013762">
    <property type="entry name" value="Integrase-like_cat_sf"/>
</dbReference>
<dbReference type="SUPFAM" id="SSF56349">
    <property type="entry name" value="DNA breaking-rejoining enzymes"/>
    <property type="match status" value="1"/>
</dbReference>
<sequence length="109" mass="12775">MENRLRYGNHYYESNFVCTKENGEPVTPNSIKWSASKIKKDLNIKFNFHSLCHTHATMLLEDDIKPKIIQEHLGHSRISTTMDTYAHVTKKMKKDTIDIFETMLKDSMI</sequence>
<proteinExistence type="predicted"/>
<dbReference type="EMBL" id="BJUG01000004">
    <property type="protein sequence ID" value="GEK36623.1"/>
    <property type="molecule type" value="Genomic_DNA"/>
</dbReference>
<evidence type="ECO:0000313" key="4">
    <source>
        <dbReference type="Proteomes" id="UP000321361"/>
    </source>
</evidence>
<gene>
    <name evidence="3" type="ORF">ETH01_09100</name>
</gene>
<dbReference type="Proteomes" id="UP000321361">
    <property type="component" value="Unassembled WGS sequence"/>
</dbReference>
<keyword evidence="1" id="KW-0233">DNA recombination</keyword>
<dbReference type="InterPro" id="IPR011010">
    <property type="entry name" value="DNA_brk_join_enz"/>
</dbReference>
<name>A0A510WBP5_ENTTH</name>
<evidence type="ECO:0000256" key="1">
    <source>
        <dbReference type="ARBA" id="ARBA00023172"/>
    </source>
</evidence>
<protein>
    <recommendedName>
        <fullName evidence="2">Tyr recombinase domain-containing protein</fullName>
    </recommendedName>
</protein>